<dbReference type="STRING" id="1423751.FC38_GL001344"/>
<dbReference type="Proteomes" id="UP000009326">
    <property type="component" value="Unassembled WGS sequence"/>
</dbReference>
<keyword evidence="1" id="KW-1133">Transmembrane helix</keyword>
<keyword evidence="1" id="KW-0812">Transmembrane</keyword>
<reference evidence="2 3" key="1">
    <citation type="submission" date="2012-06" db="EMBL/GenBank/DDBJ databases">
        <title>Draft genome sequence of Lactobacillus gigeriorum CRBIP 24.85T, isolated from chicken crop.</title>
        <authorList>
            <person name="Cousin S."/>
            <person name="Ma L."/>
            <person name="Creno S."/>
            <person name="Clermont D."/>
            <person name="Loux V."/>
            <person name="Bizet C."/>
            <person name="Bouchier C."/>
        </authorList>
    </citation>
    <scope>NUCLEOTIDE SEQUENCE [LARGE SCALE GENOMIC DNA]</scope>
    <source>
        <strain evidence="3">CRBIP 24.85T</strain>
    </source>
</reference>
<name>I7KPZ3_9LACO</name>
<gene>
    <name evidence="2" type="ORF">BN52_09480</name>
</gene>
<evidence type="ECO:0000313" key="2">
    <source>
        <dbReference type="EMBL" id="CCI87624.1"/>
    </source>
</evidence>
<dbReference type="InterPro" id="IPR049731">
    <property type="entry name" value="LVIS_2131-like"/>
</dbReference>
<sequence length="217" mass="24966">MLDGMLTALFNFSSGWNTLGILLIVVLILYFVFMIQNIRQRRIKMIIREHKRFTVKNVTLDLLEIAVFLVASIAMFNQIFLDNPNLEDSTRITSQVEYKPLILNTGTGNSSYVTIDSSKTKFGSQTFTFYVSGKRYKVVNDVSVAFGKEPINVNAEKIPYDKKVLTKMDKQYQKAYVAIYTARYKKTWQNGIGLHAGRIATKYYLIRVPDDSFIKQK</sequence>
<evidence type="ECO:0000313" key="3">
    <source>
        <dbReference type="Proteomes" id="UP000009326"/>
    </source>
</evidence>
<comment type="caution">
    <text evidence="2">The sequence shown here is derived from an EMBL/GenBank/DDBJ whole genome shotgun (WGS) entry which is preliminary data.</text>
</comment>
<dbReference type="AlphaFoldDB" id="I7KPZ3"/>
<dbReference type="RefSeq" id="WP_008473908.1">
    <property type="nucleotide sequence ID" value="NZ_AYZO01000004.1"/>
</dbReference>
<keyword evidence="1" id="KW-0472">Membrane</keyword>
<dbReference type="EMBL" id="CAKC01000086">
    <property type="protein sequence ID" value="CCI87624.1"/>
    <property type="molecule type" value="Genomic_DNA"/>
</dbReference>
<protein>
    <submittedName>
        <fullName evidence="2">Uncharacterized protein</fullName>
    </submittedName>
</protein>
<accession>I7KPZ3</accession>
<feature type="transmembrane region" description="Helical" evidence="1">
    <location>
        <begin position="20"/>
        <end position="38"/>
    </location>
</feature>
<organism evidence="2 3">
    <name type="scientific">Lactobacillus gigeriorum DSM 23908 = CRBIP 24.85</name>
    <dbReference type="NCBI Taxonomy" id="1423751"/>
    <lineage>
        <taxon>Bacteria</taxon>
        <taxon>Bacillati</taxon>
        <taxon>Bacillota</taxon>
        <taxon>Bacilli</taxon>
        <taxon>Lactobacillales</taxon>
        <taxon>Lactobacillaceae</taxon>
        <taxon>Lactobacillus</taxon>
    </lineage>
</organism>
<dbReference type="NCBIfam" id="NF040508">
    <property type="entry name" value="LVIS_2131_fam"/>
    <property type="match status" value="1"/>
</dbReference>
<proteinExistence type="predicted"/>
<feature type="transmembrane region" description="Helical" evidence="1">
    <location>
        <begin position="58"/>
        <end position="81"/>
    </location>
</feature>
<evidence type="ECO:0000256" key="1">
    <source>
        <dbReference type="SAM" id="Phobius"/>
    </source>
</evidence>